<comment type="caution">
    <text evidence="1">The sequence shown here is derived from an EMBL/GenBank/DDBJ whole genome shotgun (WGS) entry which is preliminary data.</text>
</comment>
<evidence type="ECO:0000313" key="1">
    <source>
        <dbReference type="EMBL" id="KAI7743826.1"/>
    </source>
</evidence>
<keyword evidence="2" id="KW-1185">Reference proteome</keyword>
<dbReference type="Proteomes" id="UP001206925">
    <property type="component" value="Unassembled WGS sequence"/>
</dbReference>
<accession>A0AAD5CNQ1</accession>
<name>A0AAD5CNQ1_AMBAR</name>
<evidence type="ECO:0000313" key="2">
    <source>
        <dbReference type="Proteomes" id="UP001206925"/>
    </source>
</evidence>
<reference evidence="1" key="1">
    <citation type="submission" date="2022-06" db="EMBL/GenBank/DDBJ databases">
        <title>Uncovering the hologenomic basis of an extraordinary plant invasion.</title>
        <authorList>
            <person name="Bieker V.C."/>
            <person name="Martin M.D."/>
            <person name="Gilbert T."/>
            <person name="Hodgins K."/>
            <person name="Battlay P."/>
            <person name="Petersen B."/>
            <person name="Wilson J."/>
        </authorList>
    </citation>
    <scope>NUCLEOTIDE SEQUENCE</scope>
    <source>
        <strain evidence="1">AA19_3_7</strain>
        <tissue evidence="1">Leaf</tissue>
    </source>
</reference>
<dbReference type="AlphaFoldDB" id="A0AAD5CNQ1"/>
<protein>
    <submittedName>
        <fullName evidence="1">Uncharacterized protein</fullName>
    </submittedName>
</protein>
<gene>
    <name evidence="1" type="ORF">M8C21_026962</name>
</gene>
<proteinExistence type="predicted"/>
<sequence>MGRTIADVSRGCGFVVGDGRGRGQGIMAGIRLGEEDCLIGLRRTLHLRLILSTGWKLSELLYVAKNTSC</sequence>
<dbReference type="EMBL" id="JAMZMK010007666">
    <property type="protein sequence ID" value="KAI7743826.1"/>
    <property type="molecule type" value="Genomic_DNA"/>
</dbReference>
<organism evidence="1 2">
    <name type="scientific">Ambrosia artemisiifolia</name>
    <name type="common">Common ragweed</name>
    <dbReference type="NCBI Taxonomy" id="4212"/>
    <lineage>
        <taxon>Eukaryota</taxon>
        <taxon>Viridiplantae</taxon>
        <taxon>Streptophyta</taxon>
        <taxon>Embryophyta</taxon>
        <taxon>Tracheophyta</taxon>
        <taxon>Spermatophyta</taxon>
        <taxon>Magnoliopsida</taxon>
        <taxon>eudicotyledons</taxon>
        <taxon>Gunneridae</taxon>
        <taxon>Pentapetalae</taxon>
        <taxon>asterids</taxon>
        <taxon>campanulids</taxon>
        <taxon>Asterales</taxon>
        <taxon>Asteraceae</taxon>
        <taxon>Asteroideae</taxon>
        <taxon>Heliantheae alliance</taxon>
        <taxon>Heliantheae</taxon>
        <taxon>Ambrosia</taxon>
    </lineage>
</organism>